<dbReference type="InterPro" id="IPR006517">
    <property type="entry name" value="Phage_terminase_lsu-like_C"/>
</dbReference>
<dbReference type="RefSeq" id="WP_212786311.1">
    <property type="nucleotide sequence ID" value="NZ_AP019536.1"/>
</dbReference>
<evidence type="ECO:0000256" key="1">
    <source>
        <dbReference type="ARBA" id="ARBA00022612"/>
    </source>
</evidence>
<dbReference type="NCBIfam" id="TIGR01630">
    <property type="entry name" value="psiM2_ORF9"/>
    <property type="match status" value="1"/>
</dbReference>
<dbReference type="EMBL" id="AP019536">
    <property type="protein sequence ID" value="BBI98694.1"/>
    <property type="molecule type" value="Genomic_DNA"/>
</dbReference>
<dbReference type="InterPro" id="IPR027417">
    <property type="entry name" value="P-loop_NTPase"/>
</dbReference>
<gene>
    <name evidence="4" type="ORF">FGKAn22_03870</name>
</gene>
<name>A0AAN1SZR7_9PROT</name>
<feature type="domain" description="Terminase large subunit gp17-like C-terminal" evidence="3">
    <location>
        <begin position="312"/>
        <end position="450"/>
    </location>
</feature>
<evidence type="ECO:0000256" key="2">
    <source>
        <dbReference type="SAM" id="MobiDB-lite"/>
    </source>
</evidence>
<evidence type="ECO:0000313" key="5">
    <source>
        <dbReference type="Proteomes" id="UP001319121"/>
    </source>
</evidence>
<reference evidence="4 5" key="1">
    <citation type="submission" date="2019-03" db="EMBL/GenBank/DDBJ databases">
        <title>Complete genome sequence of Ferrigenium kumadai strain An22, a microaerophilic iron-oxidizing bacterium isolated from a paddy field soil.</title>
        <authorList>
            <person name="Watanabe T."/>
            <person name="Asakawa S."/>
        </authorList>
    </citation>
    <scope>NUCLEOTIDE SEQUENCE [LARGE SCALE GENOMIC DNA]</scope>
    <source>
        <strain evidence="4 5">An22</strain>
    </source>
</reference>
<accession>A0AAN1SZR7</accession>
<dbReference type="Proteomes" id="UP001319121">
    <property type="component" value="Chromosome"/>
</dbReference>
<organism evidence="4 5">
    <name type="scientific">Ferrigenium kumadai</name>
    <dbReference type="NCBI Taxonomy" id="1682490"/>
    <lineage>
        <taxon>Bacteria</taxon>
        <taxon>Pseudomonadati</taxon>
        <taxon>Pseudomonadota</taxon>
        <taxon>Betaproteobacteria</taxon>
        <taxon>Nitrosomonadales</taxon>
        <taxon>Gallionellaceae</taxon>
        <taxon>Ferrigenium</taxon>
    </lineage>
</organism>
<feature type="region of interest" description="Disordered" evidence="2">
    <location>
        <begin position="467"/>
        <end position="503"/>
    </location>
</feature>
<sequence>MSDANTQVLSAILRRNLQAFVFQAFDREEVKDGLRPTQAIRLICETLQEVTEGDVRRQIINLPPRTLKSFICSICFPAWLLGLDPSTKIIVISHDKNLVHTLAYRCRQIIESKWYQEAFPGTALQPDFAGTLHFKTTAGGGVLATSVGSGLTGHGGDWIILDDPIDASDAYSGVERKNVNTLFDGKITSRLDNRSEGKILIVMQRLHAEDLCGHLQGRTTYRHLVVPLVAEADTVYRAGKFEWRRPAGDIIDPQSYTAEEVEVLRRESPAHVFQAQYQQAPILLDSGIVKADWFGRYDNVPLNAHKVIFSCDFGQTTGETSSYSCVLVIRTDGVNHYLAHVLRKRAAFAELQNDLLRLAGQYTPNSVLIENAALGTAMISALREHRLTICSIPRPTKSKIERLEAVLHLLNGGNVLLPNAGNWLSDFFEEMCSFPTSPHDDQVDALSQYLSWVEDPDRRRHSPVVLGVTTPQNGGVCSARKQVPHPMRNPKGPPRMPPLPQRR</sequence>
<dbReference type="Pfam" id="PF17289">
    <property type="entry name" value="Terminase_6C"/>
    <property type="match status" value="1"/>
</dbReference>
<evidence type="ECO:0000313" key="4">
    <source>
        <dbReference type="EMBL" id="BBI98694.1"/>
    </source>
</evidence>
<proteinExistence type="predicted"/>
<dbReference type="InterPro" id="IPR035421">
    <property type="entry name" value="Terminase_6C"/>
</dbReference>
<keyword evidence="1" id="KW-1188">Viral release from host cell</keyword>
<dbReference type="AlphaFoldDB" id="A0AAN1SZR7"/>
<keyword evidence="5" id="KW-1185">Reference proteome</keyword>
<dbReference type="Gene3D" id="3.40.50.300">
    <property type="entry name" value="P-loop containing nucleotide triphosphate hydrolases"/>
    <property type="match status" value="1"/>
</dbReference>
<protein>
    <recommendedName>
        <fullName evidence="3">Terminase large subunit gp17-like C-terminal domain-containing protein</fullName>
    </recommendedName>
</protein>
<dbReference type="KEGG" id="fku:FGKAn22_03870"/>
<evidence type="ECO:0000259" key="3">
    <source>
        <dbReference type="Pfam" id="PF17289"/>
    </source>
</evidence>
<dbReference type="Gene3D" id="3.30.420.240">
    <property type="match status" value="1"/>
</dbReference>
<feature type="compositionally biased region" description="Pro residues" evidence="2">
    <location>
        <begin position="491"/>
        <end position="503"/>
    </location>
</feature>